<dbReference type="Proteomes" id="UP000276615">
    <property type="component" value="Unassembled WGS sequence"/>
</dbReference>
<dbReference type="AlphaFoldDB" id="A0A3M4S3F4"/>
<dbReference type="InterPro" id="IPR027417">
    <property type="entry name" value="P-loop_NTPase"/>
</dbReference>
<keyword evidence="2 10" id="KW-0378">Hydrolase</keyword>
<comment type="catalytic activity">
    <reaction evidence="6">
        <text>Couples ATP hydrolysis with the unwinding of duplex DNA by translocating in the 3'-5' direction.</text>
        <dbReference type="EC" id="5.6.2.4"/>
    </reaction>
</comment>
<evidence type="ECO:0000313" key="13">
    <source>
        <dbReference type="Proteomes" id="UP000276615"/>
    </source>
</evidence>
<sequence length="877" mass="100303">MSDIRYVEHKDFRANIQKMVKAGGSSQKAAVLVQAMFGRISLDQDPFEGLQVTNNGETRIDKCVKYDLAGRARLITVQDEKVIFFLFLGNHEDTDKWLDRHKDIKFSVNKQLVVNFVPASVSTNERISVGDNISFHSDQLFTLFEPPELFDRALEGISRAICRDIENLTGAHSEEEIFKVVTKINIEEHAKALYDALVLIRSDNLSAANDRLKLFLGDSREIDELPPEEIIKVKFGDAFIEFRPDDKEFLARADQVMMGGDYKSWMLFMHPEQEKIATANLTGPAKLIGVSGSGKTCVVVRRAIWLATEHPNERILVITLNKPLAHLIESLVKAAAPTELSERIDVLPFFKLCQKLLALYEPQNQKIYDDRTWKSEEHIDEVWTEFYRCELNNDDAKILLPIHKTLIQRGINSEHYIREEFDWIRSAFPKKRRQEYLKTEREGRVIPFDADSRTLILTGLELWEKKMRAIGICDYLGLATELYQYKERFTKNYRSIIIDECQDFGTIELEVIRALTSLSKNDLFLCGDAAQKVQTKRQSMRLAGIECGNTRSLTLKKNYRNTKDVLRAAYHILKHHYNAEHQPLEDYELLDPELADRSGTTPLILEASSLGNELSHALSYLQDEILKYPGRKACIAYCGFTSYEVKNLSERVGIPLLDGAIDIDISDIFLSDLEQTKGFEFDYVVILNCSEEILPDQAAPKEEQFRDISKFYVAMTRTKHQLILSYSDKLSKLMSESEDHFIKDTWDNWLDGATSNKNIYEPIRIEINRGEGSDNSLSLPGIRFIYHSDAIGLSARSIEVVLNLVDGKGLRDKRGAKKWKSVGQLLSDMAADTRVKNILGSIAFEDIKKSKFAKRSEALTRMVELSKLSRKKDNYTV</sequence>
<name>A0A3M4S3F4_9PSED</name>
<dbReference type="EC" id="5.6.2.4" evidence="7"/>
<dbReference type="SUPFAM" id="SSF52540">
    <property type="entry name" value="P-loop containing nucleoside triphosphate hydrolases"/>
    <property type="match status" value="1"/>
</dbReference>
<protein>
    <recommendedName>
        <fullName evidence="7">DNA 3'-5' helicase</fullName>
        <ecNumber evidence="7">5.6.2.4</ecNumber>
    </recommendedName>
    <alternativeName>
        <fullName evidence="8">DNA 3'-5' helicase II</fullName>
    </alternativeName>
</protein>
<feature type="domain" description="UvrD-like helicase ATP-binding" evidence="11">
    <location>
        <begin position="268"/>
        <end position="562"/>
    </location>
</feature>
<dbReference type="GO" id="GO:0005524">
    <property type="term" value="F:ATP binding"/>
    <property type="evidence" value="ECO:0007669"/>
    <property type="project" value="UniProtKB-UniRule"/>
</dbReference>
<organism evidence="12 13">
    <name type="scientific">Pseudomonas syringae pv. primulae</name>
    <dbReference type="NCBI Taxonomy" id="251707"/>
    <lineage>
        <taxon>Bacteria</taxon>
        <taxon>Pseudomonadati</taxon>
        <taxon>Pseudomonadota</taxon>
        <taxon>Gammaproteobacteria</taxon>
        <taxon>Pseudomonadales</taxon>
        <taxon>Pseudomonadaceae</taxon>
        <taxon>Pseudomonas</taxon>
    </lineage>
</organism>
<evidence type="ECO:0000256" key="7">
    <source>
        <dbReference type="ARBA" id="ARBA00034808"/>
    </source>
</evidence>
<dbReference type="InterPro" id="IPR014016">
    <property type="entry name" value="UvrD-like_ATP-bd"/>
</dbReference>
<dbReference type="PANTHER" id="PTHR11070:SF2">
    <property type="entry name" value="ATP-DEPENDENT DNA HELICASE SRS2"/>
    <property type="match status" value="1"/>
</dbReference>
<keyword evidence="3 10" id="KW-0347">Helicase</keyword>
<comment type="catalytic activity">
    <reaction evidence="9">
        <text>ATP + H2O = ADP + phosphate + H(+)</text>
        <dbReference type="Rhea" id="RHEA:13065"/>
        <dbReference type="ChEBI" id="CHEBI:15377"/>
        <dbReference type="ChEBI" id="CHEBI:15378"/>
        <dbReference type="ChEBI" id="CHEBI:30616"/>
        <dbReference type="ChEBI" id="CHEBI:43474"/>
        <dbReference type="ChEBI" id="CHEBI:456216"/>
        <dbReference type="EC" id="5.6.2.4"/>
    </reaction>
</comment>
<reference evidence="12 13" key="1">
    <citation type="submission" date="2018-08" db="EMBL/GenBank/DDBJ databases">
        <title>Recombination of ecologically and evolutionarily significant loci maintains genetic cohesion in the Pseudomonas syringae species complex.</title>
        <authorList>
            <person name="Dillon M."/>
            <person name="Thakur S."/>
            <person name="Almeida R.N.D."/>
            <person name="Weir B.S."/>
            <person name="Guttman D.S."/>
        </authorList>
    </citation>
    <scope>NUCLEOTIDE SEQUENCE [LARGE SCALE GENOMIC DNA]</scope>
    <source>
        <strain evidence="12 13">ICMP 8670</strain>
    </source>
</reference>
<gene>
    <name evidence="12" type="ORF">ALP92_01259</name>
</gene>
<evidence type="ECO:0000313" key="12">
    <source>
        <dbReference type="EMBL" id="RMR09493.1"/>
    </source>
</evidence>
<keyword evidence="5" id="KW-0413">Isomerase</keyword>
<evidence type="ECO:0000256" key="6">
    <source>
        <dbReference type="ARBA" id="ARBA00034617"/>
    </source>
</evidence>
<evidence type="ECO:0000256" key="3">
    <source>
        <dbReference type="ARBA" id="ARBA00022806"/>
    </source>
</evidence>
<evidence type="ECO:0000259" key="11">
    <source>
        <dbReference type="PROSITE" id="PS51198"/>
    </source>
</evidence>
<dbReference type="InterPro" id="IPR014017">
    <property type="entry name" value="DNA_helicase_UvrD-like_C"/>
</dbReference>
<dbReference type="Gene3D" id="3.40.50.300">
    <property type="entry name" value="P-loop containing nucleotide triphosphate hydrolases"/>
    <property type="match status" value="2"/>
</dbReference>
<dbReference type="Pfam" id="PF00580">
    <property type="entry name" value="UvrD-helicase"/>
    <property type="match status" value="1"/>
</dbReference>
<evidence type="ECO:0000256" key="9">
    <source>
        <dbReference type="ARBA" id="ARBA00048988"/>
    </source>
</evidence>
<evidence type="ECO:0000256" key="5">
    <source>
        <dbReference type="ARBA" id="ARBA00023235"/>
    </source>
</evidence>
<keyword evidence="1 10" id="KW-0547">Nucleotide-binding</keyword>
<comment type="caution">
    <text evidence="12">The sequence shown here is derived from an EMBL/GenBank/DDBJ whole genome shotgun (WGS) entry which is preliminary data.</text>
</comment>
<evidence type="ECO:0000256" key="8">
    <source>
        <dbReference type="ARBA" id="ARBA00034923"/>
    </source>
</evidence>
<dbReference type="InterPro" id="IPR000212">
    <property type="entry name" value="DNA_helicase_UvrD/REP"/>
</dbReference>
<evidence type="ECO:0000256" key="2">
    <source>
        <dbReference type="ARBA" id="ARBA00022801"/>
    </source>
</evidence>
<dbReference type="Pfam" id="PF13361">
    <property type="entry name" value="UvrD_C"/>
    <property type="match status" value="1"/>
</dbReference>
<dbReference type="GO" id="GO:0043138">
    <property type="term" value="F:3'-5' DNA helicase activity"/>
    <property type="evidence" value="ECO:0007669"/>
    <property type="project" value="UniProtKB-EC"/>
</dbReference>
<evidence type="ECO:0000256" key="4">
    <source>
        <dbReference type="ARBA" id="ARBA00022840"/>
    </source>
</evidence>
<dbReference type="RefSeq" id="WP_122283622.1">
    <property type="nucleotide sequence ID" value="NZ_RBRQ01000177.1"/>
</dbReference>
<dbReference type="PROSITE" id="PS51198">
    <property type="entry name" value="UVRD_HELICASE_ATP_BIND"/>
    <property type="match status" value="1"/>
</dbReference>
<feature type="binding site" evidence="10">
    <location>
        <begin position="289"/>
        <end position="296"/>
    </location>
    <ligand>
        <name>ATP</name>
        <dbReference type="ChEBI" id="CHEBI:30616"/>
    </ligand>
</feature>
<keyword evidence="4 10" id="KW-0067">ATP-binding</keyword>
<accession>A0A3M4S3F4</accession>
<dbReference type="GO" id="GO:0003677">
    <property type="term" value="F:DNA binding"/>
    <property type="evidence" value="ECO:0007669"/>
    <property type="project" value="InterPro"/>
</dbReference>
<dbReference type="EMBL" id="RBRQ01000177">
    <property type="protein sequence ID" value="RMR09493.1"/>
    <property type="molecule type" value="Genomic_DNA"/>
</dbReference>
<dbReference type="GO" id="GO:0000725">
    <property type="term" value="P:recombinational repair"/>
    <property type="evidence" value="ECO:0007669"/>
    <property type="project" value="TreeGrafter"/>
</dbReference>
<evidence type="ECO:0000256" key="10">
    <source>
        <dbReference type="PROSITE-ProRule" id="PRU00560"/>
    </source>
</evidence>
<dbReference type="PANTHER" id="PTHR11070">
    <property type="entry name" value="UVRD / RECB / PCRA DNA HELICASE FAMILY MEMBER"/>
    <property type="match status" value="1"/>
</dbReference>
<dbReference type="GO" id="GO:0016887">
    <property type="term" value="F:ATP hydrolysis activity"/>
    <property type="evidence" value="ECO:0007669"/>
    <property type="project" value="RHEA"/>
</dbReference>
<proteinExistence type="predicted"/>
<evidence type="ECO:0000256" key="1">
    <source>
        <dbReference type="ARBA" id="ARBA00022741"/>
    </source>
</evidence>